<keyword evidence="1" id="KW-0175">Coiled coil</keyword>
<dbReference type="Proteomes" id="UP001189429">
    <property type="component" value="Unassembled WGS sequence"/>
</dbReference>
<proteinExistence type="predicted"/>
<gene>
    <name evidence="3" type="ORF">PCOR1329_LOCUS84118</name>
</gene>
<name>A0ABN9YBF3_9DINO</name>
<dbReference type="EMBL" id="CAUYUJ010022259">
    <property type="protein sequence ID" value="CAK0909790.1"/>
    <property type="molecule type" value="Genomic_DNA"/>
</dbReference>
<evidence type="ECO:0000256" key="1">
    <source>
        <dbReference type="SAM" id="Coils"/>
    </source>
</evidence>
<sequence length="361" mass="40380">MPPKRRPEQLPSACEDLKRQLLSEGGAITTEGVAGVERSLRMRAFSALNATLTTCYAEKHVEYSKLKDDEDRREWLAAFLVDPATGGSLVRNSTSRSSISRESGAKAWMTIDEFGGPKGCNNVEHAKLRCEGKEFPERMHESPLLAEQGVKQYYCPINDQDSWEKEKKESVAVTTESKLEAHQVEDLKTMMENNYPFTVPQVSSKKRKTTGSSGSGQKPVPSPADAKEEEPLTPEQKKAIEDEKLVAEANELLRDQAKKAKIQYDKMTKELSEVRAVEDRLAAKTQWGDGPLRYLQAQTKAQKDSAEEIFTMWADVINMGKVSVEAANTKKAELETRMSAVDTAYKHYKKSVLADFAKPKK</sequence>
<comment type="caution">
    <text evidence="3">The sequence shown here is derived from an EMBL/GenBank/DDBJ whole genome shotgun (WGS) entry which is preliminary data.</text>
</comment>
<reference evidence="3" key="1">
    <citation type="submission" date="2023-10" db="EMBL/GenBank/DDBJ databases">
        <authorList>
            <person name="Chen Y."/>
            <person name="Shah S."/>
            <person name="Dougan E. K."/>
            <person name="Thang M."/>
            <person name="Chan C."/>
        </authorList>
    </citation>
    <scope>NUCLEOTIDE SEQUENCE [LARGE SCALE GENOMIC DNA]</scope>
</reference>
<evidence type="ECO:0000313" key="3">
    <source>
        <dbReference type="EMBL" id="CAK0909790.1"/>
    </source>
</evidence>
<accession>A0ABN9YBF3</accession>
<evidence type="ECO:0000313" key="4">
    <source>
        <dbReference type="Proteomes" id="UP001189429"/>
    </source>
</evidence>
<keyword evidence="4" id="KW-1185">Reference proteome</keyword>
<feature type="region of interest" description="Disordered" evidence="2">
    <location>
        <begin position="197"/>
        <end position="242"/>
    </location>
</feature>
<feature type="compositionally biased region" description="Basic and acidic residues" evidence="2">
    <location>
        <begin position="225"/>
        <end position="242"/>
    </location>
</feature>
<protein>
    <submittedName>
        <fullName evidence="3">Uncharacterized protein</fullName>
    </submittedName>
</protein>
<organism evidence="3 4">
    <name type="scientific">Prorocentrum cordatum</name>
    <dbReference type="NCBI Taxonomy" id="2364126"/>
    <lineage>
        <taxon>Eukaryota</taxon>
        <taxon>Sar</taxon>
        <taxon>Alveolata</taxon>
        <taxon>Dinophyceae</taxon>
        <taxon>Prorocentrales</taxon>
        <taxon>Prorocentraceae</taxon>
        <taxon>Prorocentrum</taxon>
    </lineage>
</organism>
<evidence type="ECO:0000256" key="2">
    <source>
        <dbReference type="SAM" id="MobiDB-lite"/>
    </source>
</evidence>
<feature type="coiled-coil region" evidence="1">
    <location>
        <begin position="250"/>
        <end position="277"/>
    </location>
</feature>